<dbReference type="SUPFAM" id="SSF102114">
    <property type="entry name" value="Radical SAM enzymes"/>
    <property type="match status" value="1"/>
</dbReference>
<keyword evidence="2" id="KW-0004">4Fe-4S</keyword>
<dbReference type="EMBL" id="KY630187">
    <property type="protein sequence ID" value="AQW88664.1"/>
    <property type="molecule type" value="Genomic_DNA"/>
</dbReference>
<dbReference type="InterPro" id="IPR007197">
    <property type="entry name" value="rSAM"/>
</dbReference>
<dbReference type="SFLD" id="SFLDG01063">
    <property type="entry name" value="activating_enzymes__group_1"/>
    <property type="match status" value="1"/>
</dbReference>
<dbReference type="GO" id="GO:0043365">
    <property type="term" value="F:[formate-C-acetyltransferase]-activating enzyme activity"/>
    <property type="evidence" value="ECO:0007669"/>
    <property type="project" value="InterPro"/>
</dbReference>
<dbReference type="InterPro" id="IPR013785">
    <property type="entry name" value="Aldolase_TIM"/>
</dbReference>
<dbReference type="GO" id="GO:0004748">
    <property type="term" value="F:ribonucleoside-diphosphate reductase activity, thioredoxin disulfide as acceptor"/>
    <property type="evidence" value="ECO:0007669"/>
    <property type="project" value="TreeGrafter"/>
</dbReference>
<keyword evidence="3" id="KW-0949">S-adenosyl-L-methionine</keyword>
<evidence type="ECO:0000256" key="1">
    <source>
        <dbReference type="ARBA" id="ARBA00001966"/>
    </source>
</evidence>
<evidence type="ECO:0000256" key="5">
    <source>
        <dbReference type="ARBA" id="ARBA00023004"/>
    </source>
</evidence>
<sequence>MNYQTIVKDDLINGTGVRVSLYVSGCSHGCAGCFNESAWDYRSGIPFSTEQINDIRIELSKSYVEGLTLLGGDPLMPKNIDTVLELCRIVKEEFPDKNIWCWTGYTLEQVLSNHAHDALQYIDVLVDGKFEEELKNLKLSFRGSENQRVLFKGKDYD</sequence>
<dbReference type="GO" id="GO:0051539">
    <property type="term" value="F:4 iron, 4 sulfur cluster binding"/>
    <property type="evidence" value="ECO:0007669"/>
    <property type="project" value="UniProtKB-KW"/>
</dbReference>
<dbReference type="GO" id="GO:0046872">
    <property type="term" value="F:metal ion binding"/>
    <property type="evidence" value="ECO:0007669"/>
    <property type="project" value="UniProtKB-KW"/>
</dbReference>
<dbReference type="PANTHER" id="PTHR30352">
    <property type="entry name" value="PYRUVATE FORMATE-LYASE-ACTIVATING ENZYME"/>
    <property type="match status" value="1"/>
</dbReference>
<evidence type="ECO:0000256" key="2">
    <source>
        <dbReference type="ARBA" id="ARBA00022485"/>
    </source>
</evidence>
<evidence type="ECO:0000256" key="3">
    <source>
        <dbReference type="ARBA" id="ARBA00022691"/>
    </source>
</evidence>
<dbReference type="InterPro" id="IPR034457">
    <property type="entry name" value="Organic_radical-activating"/>
</dbReference>
<keyword evidence="6" id="KW-0411">Iron-sulfur</keyword>
<comment type="cofactor">
    <cofactor evidence="1">
        <name>[4Fe-4S] cluster</name>
        <dbReference type="ChEBI" id="CHEBI:49883"/>
    </cofactor>
</comment>
<evidence type="ECO:0000313" key="8">
    <source>
        <dbReference type="Proteomes" id="UP000221837"/>
    </source>
</evidence>
<dbReference type="CDD" id="cd01335">
    <property type="entry name" value="Radical_SAM"/>
    <property type="match status" value="1"/>
</dbReference>
<name>A0A1S6UAG7_9CAUD</name>
<accession>A0A1S6UAG7</accession>
<organism evidence="7 8">
    <name type="scientific">Serratia phage BF</name>
    <dbReference type="NCBI Taxonomy" id="1962671"/>
    <lineage>
        <taxon>Viruses</taxon>
        <taxon>Duplodnaviria</taxon>
        <taxon>Heunggongvirae</taxon>
        <taxon>Uroviricota</taxon>
        <taxon>Caudoviricetes</taxon>
        <taxon>Eneladusvirus</taxon>
        <taxon>Eneladusvirus BF</taxon>
    </lineage>
</organism>
<dbReference type="SFLD" id="SFLDS00029">
    <property type="entry name" value="Radical_SAM"/>
    <property type="match status" value="1"/>
</dbReference>
<dbReference type="Pfam" id="PF13353">
    <property type="entry name" value="Fer4_12"/>
    <property type="match status" value="1"/>
</dbReference>
<dbReference type="PANTHER" id="PTHR30352:SF2">
    <property type="entry name" value="ANAEROBIC RIBONUCLEOSIDE-TRIPHOSPHATE REDUCTASE-ACTIVATING PROTEIN"/>
    <property type="match status" value="1"/>
</dbReference>
<dbReference type="InterPro" id="IPR012837">
    <property type="entry name" value="NrdG"/>
</dbReference>
<proteinExistence type="predicted"/>
<dbReference type="NCBIfam" id="TIGR02491">
    <property type="entry name" value="NrdG"/>
    <property type="match status" value="1"/>
</dbReference>
<dbReference type="PIRSF" id="PIRSF000368">
    <property type="entry name" value="NrdG"/>
    <property type="match status" value="1"/>
</dbReference>
<dbReference type="Gene3D" id="3.20.20.70">
    <property type="entry name" value="Aldolase class I"/>
    <property type="match status" value="1"/>
</dbReference>
<evidence type="ECO:0000256" key="6">
    <source>
        <dbReference type="ARBA" id="ARBA00023014"/>
    </source>
</evidence>
<gene>
    <name evidence="7" type="ORF">BF_0139</name>
</gene>
<dbReference type="SFLD" id="SFLDG01066">
    <property type="entry name" value="organic_radical-activating_enz"/>
    <property type="match status" value="1"/>
</dbReference>
<evidence type="ECO:0000313" key="7">
    <source>
        <dbReference type="EMBL" id="AQW88664.1"/>
    </source>
</evidence>
<keyword evidence="4" id="KW-0479">Metal-binding</keyword>
<dbReference type="SFLD" id="SFLDF00299">
    <property type="entry name" value="anaerobic_ribonucleoside-triph"/>
    <property type="match status" value="1"/>
</dbReference>
<keyword evidence="5" id="KW-0408">Iron</keyword>
<evidence type="ECO:0000256" key="4">
    <source>
        <dbReference type="ARBA" id="ARBA00022723"/>
    </source>
</evidence>
<reference evidence="7" key="1">
    <citation type="submission" date="2017-02" db="EMBL/GenBank/DDBJ databases">
        <title>Genome sequence of Serratia marcescens phage BF.</title>
        <authorList>
            <person name="Casey E."/>
            <person name="Fitzgerald B."/>
            <person name="Mahony J."/>
            <person name="Lugli G."/>
            <person name="Ventura M."/>
            <person name="van Sinderen D."/>
        </authorList>
    </citation>
    <scope>NUCLEOTIDE SEQUENCE [LARGE SCALE GENOMIC DNA]</scope>
</reference>
<dbReference type="InterPro" id="IPR058240">
    <property type="entry name" value="rSAM_sf"/>
</dbReference>
<dbReference type="OrthoDB" id="10167at10239"/>
<dbReference type="Proteomes" id="UP000221837">
    <property type="component" value="Genome"/>
</dbReference>
<keyword evidence="8" id="KW-1185">Reference proteome</keyword>
<protein>
    <submittedName>
        <fullName evidence="7">Anaerobic ribonucleoside-triphosphate reductase activating protein</fullName>
    </submittedName>
</protein>